<evidence type="ECO:0000256" key="1">
    <source>
        <dbReference type="SAM" id="MobiDB-lite"/>
    </source>
</evidence>
<dbReference type="AlphaFoldDB" id="A0A1I7ZD85"/>
<proteinExistence type="predicted"/>
<reference evidence="3" key="1">
    <citation type="submission" date="2016-11" db="UniProtKB">
        <authorList>
            <consortium name="WormBaseParasite"/>
        </authorList>
    </citation>
    <scope>IDENTIFICATION</scope>
</reference>
<feature type="compositionally biased region" description="Gly residues" evidence="1">
    <location>
        <begin position="10"/>
        <end position="20"/>
    </location>
</feature>
<dbReference type="Proteomes" id="UP000095287">
    <property type="component" value="Unplaced"/>
</dbReference>
<organism evidence="2 3">
    <name type="scientific">Steinernema glaseri</name>
    <dbReference type="NCBI Taxonomy" id="37863"/>
    <lineage>
        <taxon>Eukaryota</taxon>
        <taxon>Metazoa</taxon>
        <taxon>Ecdysozoa</taxon>
        <taxon>Nematoda</taxon>
        <taxon>Chromadorea</taxon>
        <taxon>Rhabditida</taxon>
        <taxon>Tylenchina</taxon>
        <taxon>Panagrolaimomorpha</taxon>
        <taxon>Strongyloidoidea</taxon>
        <taxon>Steinernematidae</taxon>
        <taxon>Steinernema</taxon>
    </lineage>
</organism>
<protein>
    <submittedName>
        <fullName evidence="3">DUF2382 domain-containing protein</fullName>
    </submittedName>
</protein>
<accession>A0A1I7ZD85</accession>
<evidence type="ECO:0000313" key="2">
    <source>
        <dbReference type="Proteomes" id="UP000095287"/>
    </source>
</evidence>
<name>A0A1I7ZD85_9BILA</name>
<keyword evidence="2" id="KW-1185">Reference proteome</keyword>
<evidence type="ECO:0000313" key="3">
    <source>
        <dbReference type="WBParaSite" id="L893_g25224.t1"/>
    </source>
</evidence>
<sequence length="89" mass="9484">MTNRHRRDGGSGSPGEGGGSPRRVVQGTHSQEDTHPADDQSASRVQVEENIKERVLAGHVSVTTVAVVNNRISETASGALEAHIYPKEN</sequence>
<dbReference type="WBParaSite" id="L893_g25224.t1">
    <property type="protein sequence ID" value="L893_g25224.t1"/>
    <property type="gene ID" value="L893_g25224"/>
</dbReference>
<feature type="region of interest" description="Disordered" evidence="1">
    <location>
        <begin position="1"/>
        <end position="45"/>
    </location>
</feature>